<name>A0A0V0GS53_SOLCH</name>
<protein>
    <submittedName>
        <fullName evidence="1">Putative ovule protein</fullName>
    </submittedName>
</protein>
<accession>A0A0V0GS53</accession>
<dbReference type="EMBL" id="GEDG01032278">
    <property type="protein sequence ID" value="JAP10894.1"/>
    <property type="molecule type" value="Transcribed_RNA"/>
</dbReference>
<proteinExistence type="predicted"/>
<sequence>MTSDIYTLKLHINFGHIDMFGCTQLCYSTLSQYQERGQKANLKKKNSEVMLSLFNYQFQCFSSNCYKNVKWK</sequence>
<dbReference type="AlphaFoldDB" id="A0A0V0GS53"/>
<evidence type="ECO:0000313" key="1">
    <source>
        <dbReference type="EMBL" id="JAP10894.1"/>
    </source>
</evidence>
<reference evidence="1" key="1">
    <citation type="submission" date="2015-12" db="EMBL/GenBank/DDBJ databases">
        <title>Gene expression during late stages of embryo sac development: a critical building block for successful pollen-pistil interactions.</title>
        <authorList>
            <person name="Liu Y."/>
            <person name="Joly V."/>
            <person name="Sabar M."/>
            <person name="Matton D.P."/>
        </authorList>
    </citation>
    <scope>NUCLEOTIDE SEQUENCE</scope>
</reference>
<organism evidence="1">
    <name type="scientific">Solanum chacoense</name>
    <name type="common">Chaco potato</name>
    <dbReference type="NCBI Taxonomy" id="4108"/>
    <lineage>
        <taxon>Eukaryota</taxon>
        <taxon>Viridiplantae</taxon>
        <taxon>Streptophyta</taxon>
        <taxon>Embryophyta</taxon>
        <taxon>Tracheophyta</taxon>
        <taxon>Spermatophyta</taxon>
        <taxon>Magnoliopsida</taxon>
        <taxon>eudicotyledons</taxon>
        <taxon>Gunneridae</taxon>
        <taxon>Pentapetalae</taxon>
        <taxon>asterids</taxon>
        <taxon>lamiids</taxon>
        <taxon>Solanales</taxon>
        <taxon>Solanaceae</taxon>
        <taxon>Solanoideae</taxon>
        <taxon>Solaneae</taxon>
        <taxon>Solanum</taxon>
    </lineage>
</organism>